<proteinExistence type="predicted"/>
<keyword evidence="2" id="KW-1185">Reference proteome</keyword>
<accession>A0ABR7KS45</accession>
<reference evidence="1 2" key="1">
    <citation type="submission" date="2020-08" db="EMBL/GenBank/DDBJ databases">
        <authorList>
            <person name="Sun Q."/>
            <person name="Inoue M."/>
        </authorList>
    </citation>
    <scope>NUCLEOTIDE SEQUENCE [LARGE SCALE GENOMIC DNA]</scope>
    <source>
        <strain evidence="1 2">CCM 8938</strain>
    </source>
</reference>
<dbReference type="Proteomes" id="UP000652755">
    <property type="component" value="Unassembled WGS sequence"/>
</dbReference>
<gene>
    <name evidence="1" type="ORF">H7U22_10865</name>
</gene>
<name>A0ABR7KS45_9SPHI</name>
<evidence type="ECO:0000313" key="1">
    <source>
        <dbReference type="EMBL" id="MBC6110924.1"/>
    </source>
</evidence>
<comment type="caution">
    <text evidence="1">The sequence shown here is derived from an EMBL/GenBank/DDBJ whole genome shotgun (WGS) entry which is preliminary data.</text>
</comment>
<dbReference type="EMBL" id="JACRYL010000008">
    <property type="protein sequence ID" value="MBC6110924.1"/>
    <property type="molecule type" value="Genomic_DNA"/>
</dbReference>
<sequence>MINIIARYDILPEKAIHKHVILYAGLVEVYGHCAVGYRYSEKEIKRMNEIFYAGYDLEKAGFNFSARGRENEENLEILCGIVGDFVRFSKTRAKLDEQSIREMLIDFTGSQPELMPIVVLALDGSGEVEKQNINRDHAIFSKLFEKGI</sequence>
<dbReference type="RefSeq" id="WP_187071390.1">
    <property type="nucleotide sequence ID" value="NZ_JACRYL010000008.1"/>
</dbReference>
<organism evidence="1 2">
    <name type="scientific">Pedobacter fastidiosus</name>
    <dbReference type="NCBI Taxonomy" id="2765361"/>
    <lineage>
        <taxon>Bacteria</taxon>
        <taxon>Pseudomonadati</taxon>
        <taxon>Bacteroidota</taxon>
        <taxon>Sphingobacteriia</taxon>
        <taxon>Sphingobacteriales</taxon>
        <taxon>Sphingobacteriaceae</taxon>
        <taxon>Pedobacter</taxon>
    </lineage>
</organism>
<evidence type="ECO:0000313" key="2">
    <source>
        <dbReference type="Proteomes" id="UP000652755"/>
    </source>
</evidence>
<protein>
    <submittedName>
        <fullName evidence="1">Uncharacterized protein</fullName>
    </submittedName>
</protein>